<evidence type="ECO:0000313" key="11">
    <source>
        <dbReference type="Proteomes" id="UP001163046"/>
    </source>
</evidence>
<dbReference type="EMBL" id="MU826355">
    <property type="protein sequence ID" value="KAJ7379982.1"/>
    <property type="molecule type" value="Genomic_DNA"/>
</dbReference>
<evidence type="ECO:0000256" key="3">
    <source>
        <dbReference type="ARBA" id="ARBA00013220"/>
    </source>
</evidence>
<dbReference type="InterPro" id="IPR001917">
    <property type="entry name" value="Aminotrans_II_pyridoxalP_BS"/>
</dbReference>
<keyword evidence="5 8" id="KW-0663">Pyridoxal phosphate</keyword>
<dbReference type="GO" id="GO:0030170">
    <property type="term" value="F:pyridoxal phosphate binding"/>
    <property type="evidence" value="ECO:0007669"/>
    <property type="project" value="InterPro"/>
</dbReference>
<keyword evidence="11" id="KW-1185">Reference proteome</keyword>
<proteinExistence type="inferred from homology"/>
<comment type="similarity">
    <text evidence="2 8">Belongs to the class-II pyridoxal-phosphate-dependent aminotransferase family.</text>
</comment>
<reference evidence="10" key="1">
    <citation type="submission" date="2023-01" db="EMBL/GenBank/DDBJ databases">
        <title>Genome assembly of the deep-sea coral Lophelia pertusa.</title>
        <authorList>
            <person name="Herrera S."/>
            <person name="Cordes E."/>
        </authorList>
    </citation>
    <scope>NUCLEOTIDE SEQUENCE</scope>
    <source>
        <strain evidence="10">USNM1676648</strain>
        <tissue evidence="10">Polyp</tissue>
    </source>
</reference>
<dbReference type="PANTHER" id="PTHR13693">
    <property type="entry name" value="CLASS II AMINOTRANSFERASE/8-AMINO-7-OXONONANOATE SYNTHASE"/>
    <property type="match status" value="1"/>
</dbReference>
<dbReference type="GO" id="GO:0046512">
    <property type="term" value="P:sphingosine biosynthetic process"/>
    <property type="evidence" value="ECO:0007669"/>
    <property type="project" value="TreeGrafter"/>
</dbReference>
<dbReference type="InterPro" id="IPR050087">
    <property type="entry name" value="AON_synthase_class-II"/>
</dbReference>
<dbReference type="OrthoDB" id="65434at2759"/>
<comment type="caution">
    <text evidence="10">The sequence shown here is derived from an EMBL/GenBank/DDBJ whole genome shotgun (WGS) entry which is preliminary data.</text>
</comment>
<dbReference type="Gene3D" id="3.40.640.10">
    <property type="entry name" value="Type I PLP-dependent aspartate aminotransferase-like (Major domain)"/>
    <property type="match status" value="1"/>
</dbReference>
<dbReference type="InterPro" id="IPR004839">
    <property type="entry name" value="Aminotransferase_I/II_large"/>
</dbReference>
<sequence>MECGNKGFVPLYADFESFYTRNLTLVSEIAGTDRSVVFPVLILKFSTESLMIMGGPSGKLETPSRHEYGTLRLHDELETLVAQFLGKPAAIAFGMGFATNSTNIPTLVGKGDLIVSDELNHSSLVLGARLSGAKIKVFKHNDMKSLEDILRESVVQGQARTHRPWRKILIIVEGIYSMEGSIVRLPEVVALKKKYKAYIFLDEAHSIGAMGPNGRGVTDYFGVDPADIDLMMGTFTKSFGAAGDTSLLLRSASKFFFFIQLGEFGL</sequence>
<dbReference type="GO" id="GO:0046513">
    <property type="term" value="P:ceramide biosynthetic process"/>
    <property type="evidence" value="ECO:0007669"/>
    <property type="project" value="TreeGrafter"/>
</dbReference>
<comment type="catalytic activity">
    <reaction evidence="7">
        <text>L-serine + hexadecanoyl-CoA + H(+) = 3-oxosphinganine + CO2 + CoA</text>
        <dbReference type="Rhea" id="RHEA:14761"/>
        <dbReference type="ChEBI" id="CHEBI:15378"/>
        <dbReference type="ChEBI" id="CHEBI:16526"/>
        <dbReference type="ChEBI" id="CHEBI:33384"/>
        <dbReference type="ChEBI" id="CHEBI:57287"/>
        <dbReference type="ChEBI" id="CHEBI:57379"/>
        <dbReference type="ChEBI" id="CHEBI:58299"/>
        <dbReference type="EC" id="2.3.1.50"/>
    </reaction>
</comment>
<dbReference type="PANTHER" id="PTHR13693:SF3">
    <property type="entry name" value="LD36009P"/>
    <property type="match status" value="1"/>
</dbReference>
<dbReference type="InterPro" id="IPR015421">
    <property type="entry name" value="PyrdxlP-dep_Trfase_major"/>
</dbReference>
<evidence type="ECO:0000256" key="2">
    <source>
        <dbReference type="ARBA" id="ARBA00008392"/>
    </source>
</evidence>
<evidence type="ECO:0000256" key="8">
    <source>
        <dbReference type="RuleBase" id="RU003693"/>
    </source>
</evidence>
<dbReference type="AlphaFoldDB" id="A0A9W9ZE42"/>
<evidence type="ECO:0000256" key="5">
    <source>
        <dbReference type="ARBA" id="ARBA00022898"/>
    </source>
</evidence>
<dbReference type="InterPro" id="IPR015424">
    <property type="entry name" value="PyrdxlP-dep_Trfase"/>
</dbReference>
<evidence type="ECO:0000256" key="7">
    <source>
        <dbReference type="ARBA" id="ARBA00048528"/>
    </source>
</evidence>
<dbReference type="GO" id="GO:0016020">
    <property type="term" value="C:membrane"/>
    <property type="evidence" value="ECO:0007669"/>
    <property type="project" value="GOC"/>
</dbReference>
<feature type="domain" description="Aminotransferase class I/classII large" evidence="9">
    <location>
        <begin position="60"/>
        <end position="243"/>
    </location>
</feature>
<dbReference type="EC" id="2.3.1.50" evidence="3"/>
<evidence type="ECO:0000256" key="4">
    <source>
        <dbReference type="ARBA" id="ARBA00022679"/>
    </source>
</evidence>
<accession>A0A9W9ZE42</accession>
<keyword evidence="6 10" id="KW-0012">Acyltransferase</keyword>
<organism evidence="10 11">
    <name type="scientific">Desmophyllum pertusum</name>
    <dbReference type="NCBI Taxonomy" id="174260"/>
    <lineage>
        <taxon>Eukaryota</taxon>
        <taxon>Metazoa</taxon>
        <taxon>Cnidaria</taxon>
        <taxon>Anthozoa</taxon>
        <taxon>Hexacorallia</taxon>
        <taxon>Scleractinia</taxon>
        <taxon>Caryophylliina</taxon>
        <taxon>Caryophylliidae</taxon>
        <taxon>Desmophyllum</taxon>
    </lineage>
</organism>
<name>A0A9W9ZE42_9CNID</name>
<comment type="cofactor">
    <cofactor evidence="1 8">
        <name>pyridoxal 5'-phosphate</name>
        <dbReference type="ChEBI" id="CHEBI:597326"/>
    </cofactor>
</comment>
<evidence type="ECO:0000259" key="9">
    <source>
        <dbReference type="Pfam" id="PF00155"/>
    </source>
</evidence>
<gene>
    <name evidence="10" type="primary">SPTLC2_4</name>
    <name evidence="10" type="ORF">OS493_012744</name>
</gene>
<keyword evidence="4 10" id="KW-0808">Transferase</keyword>
<dbReference type="GO" id="GO:0004758">
    <property type="term" value="F:serine C-palmitoyltransferase activity"/>
    <property type="evidence" value="ECO:0007669"/>
    <property type="project" value="UniProtKB-EC"/>
</dbReference>
<dbReference type="SUPFAM" id="SSF53383">
    <property type="entry name" value="PLP-dependent transferases"/>
    <property type="match status" value="1"/>
</dbReference>
<dbReference type="Proteomes" id="UP001163046">
    <property type="component" value="Unassembled WGS sequence"/>
</dbReference>
<dbReference type="GO" id="GO:0017059">
    <property type="term" value="C:serine palmitoyltransferase complex"/>
    <property type="evidence" value="ECO:0007669"/>
    <property type="project" value="TreeGrafter"/>
</dbReference>
<dbReference type="Pfam" id="PF00155">
    <property type="entry name" value="Aminotran_1_2"/>
    <property type="match status" value="1"/>
</dbReference>
<evidence type="ECO:0000256" key="6">
    <source>
        <dbReference type="ARBA" id="ARBA00023315"/>
    </source>
</evidence>
<dbReference type="PROSITE" id="PS00599">
    <property type="entry name" value="AA_TRANSFER_CLASS_2"/>
    <property type="match status" value="1"/>
</dbReference>
<evidence type="ECO:0000313" key="10">
    <source>
        <dbReference type="EMBL" id="KAJ7379982.1"/>
    </source>
</evidence>
<evidence type="ECO:0000256" key="1">
    <source>
        <dbReference type="ARBA" id="ARBA00001933"/>
    </source>
</evidence>
<protein>
    <recommendedName>
        <fullName evidence="3">serine C-palmitoyltransferase</fullName>
        <ecNumber evidence="3">2.3.1.50</ecNumber>
    </recommendedName>
</protein>